<evidence type="ECO:0000313" key="2">
    <source>
        <dbReference type="EMBL" id="KIM63503.1"/>
    </source>
</evidence>
<organism evidence="2 3">
    <name type="scientific">Scleroderma citrinum Foug A</name>
    <dbReference type="NCBI Taxonomy" id="1036808"/>
    <lineage>
        <taxon>Eukaryota</taxon>
        <taxon>Fungi</taxon>
        <taxon>Dikarya</taxon>
        <taxon>Basidiomycota</taxon>
        <taxon>Agaricomycotina</taxon>
        <taxon>Agaricomycetes</taxon>
        <taxon>Agaricomycetidae</taxon>
        <taxon>Boletales</taxon>
        <taxon>Sclerodermatineae</taxon>
        <taxon>Sclerodermataceae</taxon>
        <taxon>Scleroderma</taxon>
    </lineage>
</organism>
<evidence type="ECO:0000313" key="3">
    <source>
        <dbReference type="Proteomes" id="UP000053989"/>
    </source>
</evidence>
<keyword evidence="1" id="KW-1133">Transmembrane helix</keyword>
<name>A0A0C2ZPL3_9AGAM</name>
<dbReference type="EMBL" id="KN822034">
    <property type="protein sequence ID" value="KIM63503.1"/>
    <property type="molecule type" value="Genomic_DNA"/>
</dbReference>
<sequence>MQVRHNIQQCSGLHFAGNYLSRSVMILLVVLMMPMAGLAAAAAWSTISYPISDISPVSAQTIGCQSTLVITSAPVNGYPALAEAAWGAQLVLDVVIFLLTLWKSLQSRTSNHKSLMYVFLRDGTMYFGVISAVSVANLVILLNSLENFTTYLTNTLSVVMVSRVMLNLRNPNLATPGIPSSQLMSFECSRLEFA</sequence>
<feature type="transmembrane region" description="Helical" evidence="1">
    <location>
        <begin position="84"/>
        <end position="102"/>
    </location>
</feature>
<dbReference type="InParanoid" id="A0A0C2ZPL3"/>
<protein>
    <submittedName>
        <fullName evidence="2">Uncharacterized protein</fullName>
    </submittedName>
</protein>
<dbReference type="Proteomes" id="UP000053989">
    <property type="component" value="Unassembled WGS sequence"/>
</dbReference>
<keyword evidence="3" id="KW-1185">Reference proteome</keyword>
<evidence type="ECO:0000256" key="1">
    <source>
        <dbReference type="SAM" id="Phobius"/>
    </source>
</evidence>
<dbReference type="HOGENOM" id="CLU_035509_16_0_1"/>
<accession>A0A0C2ZPL3</accession>
<reference evidence="2 3" key="1">
    <citation type="submission" date="2014-04" db="EMBL/GenBank/DDBJ databases">
        <authorList>
            <consortium name="DOE Joint Genome Institute"/>
            <person name="Kuo A."/>
            <person name="Kohler A."/>
            <person name="Nagy L.G."/>
            <person name="Floudas D."/>
            <person name="Copeland A."/>
            <person name="Barry K.W."/>
            <person name="Cichocki N."/>
            <person name="Veneault-Fourrey C."/>
            <person name="LaButti K."/>
            <person name="Lindquist E.A."/>
            <person name="Lipzen A."/>
            <person name="Lundell T."/>
            <person name="Morin E."/>
            <person name="Murat C."/>
            <person name="Sun H."/>
            <person name="Tunlid A."/>
            <person name="Henrissat B."/>
            <person name="Grigoriev I.V."/>
            <person name="Hibbett D.S."/>
            <person name="Martin F."/>
            <person name="Nordberg H.P."/>
            <person name="Cantor M.N."/>
            <person name="Hua S.X."/>
        </authorList>
    </citation>
    <scope>NUCLEOTIDE SEQUENCE [LARGE SCALE GENOMIC DNA]</scope>
    <source>
        <strain evidence="2 3">Foug A</strain>
    </source>
</reference>
<dbReference type="OrthoDB" id="2686513at2759"/>
<gene>
    <name evidence="2" type="ORF">SCLCIDRAFT_745712</name>
</gene>
<dbReference type="AlphaFoldDB" id="A0A0C2ZPL3"/>
<feature type="transmembrane region" description="Helical" evidence="1">
    <location>
        <begin position="24"/>
        <end position="47"/>
    </location>
</feature>
<proteinExistence type="predicted"/>
<keyword evidence="1" id="KW-0812">Transmembrane</keyword>
<reference evidence="3" key="2">
    <citation type="submission" date="2015-01" db="EMBL/GenBank/DDBJ databases">
        <title>Evolutionary Origins and Diversification of the Mycorrhizal Mutualists.</title>
        <authorList>
            <consortium name="DOE Joint Genome Institute"/>
            <consortium name="Mycorrhizal Genomics Consortium"/>
            <person name="Kohler A."/>
            <person name="Kuo A."/>
            <person name="Nagy L.G."/>
            <person name="Floudas D."/>
            <person name="Copeland A."/>
            <person name="Barry K.W."/>
            <person name="Cichocki N."/>
            <person name="Veneault-Fourrey C."/>
            <person name="LaButti K."/>
            <person name="Lindquist E.A."/>
            <person name="Lipzen A."/>
            <person name="Lundell T."/>
            <person name="Morin E."/>
            <person name="Murat C."/>
            <person name="Riley R."/>
            <person name="Ohm R."/>
            <person name="Sun H."/>
            <person name="Tunlid A."/>
            <person name="Henrissat B."/>
            <person name="Grigoriev I.V."/>
            <person name="Hibbett D.S."/>
            <person name="Martin F."/>
        </authorList>
    </citation>
    <scope>NUCLEOTIDE SEQUENCE [LARGE SCALE GENOMIC DNA]</scope>
    <source>
        <strain evidence="3">Foug A</strain>
    </source>
</reference>
<keyword evidence="1" id="KW-0472">Membrane</keyword>
<feature type="transmembrane region" description="Helical" evidence="1">
    <location>
        <begin position="123"/>
        <end position="142"/>
    </location>
</feature>